<dbReference type="Proteomes" id="UP001295469">
    <property type="component" value="Chromosome C02"/>
</dbReference>
<organism evidence="1">
    <name type="scientific">Brassica napus</name>
    <name type="common">Rape</name>
    <dbReference type="NCBI Taxonomy" id="3708"/>
    <lineage>
        <taxon>Eukaryota</taxon>
        <taxon>Viridiplantae</taxon>
        <taxon>Streptophyta</taxon>
        <taxon>Embryophyta</taxon>
        <taxon>Tracheophyta</taxon>
        <taxon>Spermatophyta</taxon>
        <taxon>Magnoliopsida</taxon>
        <taxon>eudicotyledons</taxon>
        <taxon>Gunneridae</taxon>
        <taxon>Pentapetalae</taxon>
        <taxon>rosids</taxon>
        <taxon>malvids</taxon>
        <taxon>Brassicales</taxon>
        <taxon>Brassicaceae</taxon>
        <taxon>Brassiceae</taxon>
        <taxon>Brassica</taxon>
    </lineage>
</organism>
<reference evidence="1" key="1">
    <citation type="submission" date="2021-01" db="EMBL/GenBank/DDBJ databases">
        <authorList>
            <consortium name="Genoscope - CEA"/>
            <person name="William W."/>
        </authorList>
    </citation>
    <scope>NUCLEOTIDE SEQUENCE</scope>
</reference>
<sequence length="85" mass="10101">MLSLMYYHVLLLSKARIGHKIDLLVSPLFSTWLCLAKTKSFKWFFAGYCRCHWEETELNTCNDFPLFSYIQIPSLSFNSFYSQMK</sequence>
<protein>
    <submittedName>
        <fullName evidence="1">(rape) hypothetical protein</fullName>
    </submittedName>
</protein>
<gene>
    <name evidence="1" type="ORF">DARMORV10_C02P34370.1</name>
</gene>
<accession>A0A816K7F0</accession>
<dbReference type="AlphaFoldDB" id="A0A816K7F0"/>
<proteinExistence type="predicted"/>
<name>A0A816K7F0_BRANA</name>
<dbReference type="EMBL" id="HG994366">
    <property type="protein sequence ID" value="CAF1913121.1"/>
    <property type="molecule type" value="Genomic_DNA"/>
</dbReference>
<evidence type="ECO:0000313" key="1">
    <source>
        <dbReference type="EMBL" id="CAF1913121.1"/>
    </source>
</evidence>